<evidence type="ECO:0000256" key="8">
    <source>
        <dbReference type="ARBA" id="ARBA00023214"/>
    </source>
</evidence>
<evidence type="ECO:0000256" key="4">
    <source>
        <dbReference type="ARBA" id="ARBA00022989"/>
    </source>
</evidence>
<dbReference type="GO" id="GO:0034707">
    <property type="term" value="C:chloride channel complex"/>
    <property type="evidence" value="ECO:0007669"/>
    <property type="project" value="UniProtKB-KW"/>
</dbReference>
<dbReference type="PANTHER" id="PTHR43427:SF6">
    <property type="entry name" value="CHLORIDE CHANNEL PROTEIN CLC-E"/>
    <property type="match status" value="1"/>
</dbReference>
<dbReference type="OrthoDB" id="9767361at2"/>
<dbReference type="EMBL" id="LROM01000121">
    <property type="protein sequence ID" value="OEZ95684.1"/>
    <property type="molecule type" value="Genomic_DNA"/>
</dbReference>
<proteinExistence type="predicted"/>
<keyword evidence="12" id="KW-1185">Reference proteome</keyword>
<keyword evidence="9" id="KW-0407">Ion channel</keyword>
<evidence type="ECO:0000256" key="10">
    <source>
        <dbReference type="SAM" id="Phobius"/>
    </source>
</evidence>
<protein>
    <submittedName>
        <fullName evidence="11">H(+)/Cl(-) exchange transporter ClcA</fullName>
    </submittedName>
</protein>
<dbReference type="CDD" id="cd01034">
    <property type="entry name" value="EriC_like"/>
    <property type="match status" value="1"/>
</dbReference>
<dbReference type="Gene3D" id="1.10.3080.10">
    <property type="entry name" value="Clc chloride channel"/>
    <property type="match status" value="1"/>
</dbReference>
<evidence type="ECO:0000256" key="6">
    <source>
        <dbReference type="ARBA" id="ARBA00023136"/>
    </source>
</evidence>
<dbReference type="RefSeq" id="WP_070250846.1">
    <property type="nucleotide sequence ID" value="NZ_LROM01000121.1"/>
</dbReference>
<keyword evidence="3 10" id="KW-0812">Transmembrane</keyword>
<evidence type="ECO:0000256" key="5">
    <source>
        <dbReference type="ARBA" id="ARBA00023065"/>
    </source>
</evidence>
<feature type="transmembrane region" description="Helical" evidence="10">
    <location>
        <begin position="236"/>
        <end position="263"/>
    </location>
</feature>
<feature type="transmembrane region" description="Helical" evidence="10">
    <location>
        <begin position="168"/>
        <end position="192"/>
    </location>
</feature>
<dbReference type="PRINTS" id="PR00762">
    <property type="entry name" value="CLCHANNEL"/>
</dbReference>
<keyword evidence="8" id="KW-0868">Chloride</keyword>
<dbReference type="PATRIC" id="fig|762836.4.peg.4363"/>
<evidence type="ECO:0000256" key="3">
    <source>
        <dbReference type="ARBA" id="ARBA00022692"/>
    </source>
</evidence>
<comment type="caution">
    <text evidence="11">The sequence shown here is derived from an EMBL/GenBank/DDBJ whole genome shotgun (WGS) entry which is preliminary data.</text>
</comment>
<feature type="transmembrane region" description="Helical" evidence="10">
    <location>
        <begin position="369"/>
        <end position="396"/>
    </location>
</feature>
<evidence type="ECO:0000256" key="7">
    <source>
        <dbReference type="ARBA" id="ARBA00023173"/>
    </source>
</evidence>
<dbReference type="Proteomes" id="UP000175989">
    <property type="component" value="Unassembled WGS sequence"/>
</dbReference>
<reference evidence="12" key="1">
    <citation type="journal article" date="2016" name="Front. Microbiol.">
        <title>Molecular Keys to the Janthinobacterium and Duganella spp. Interaction with the Plant Pathogen Fusarium graminearum.</title>
        <authorList>
            <person name="Haack F.S."/>
            <person name="Poehlein A."/>
            <person name="Kroger C."/>
            <person name="Voigt C.A."/>
            <person name="Piepenbring M."/>
            <person name="Bode H.B."/>
            <person name="Daniel R."/>
            <person name="Schafer W."/>
            <person name="Streit W.R."/>
        </authorList>
    </citation>
    <scope>NUCLEOTIDE SEQUENCE [LARGE SCALE GENOMIC DNA]</scope>
    <source>
        <strain evidence="12">T54</strain>
    </source>
</reference>
<dbReference type="Pfam" id="PF00654">
    <property type="entry name" value="Voltage_CLC"/>
    <property type="match status" value="1"/>
</dbReference>
<keyword evidence="6 10" id="KW-0472">Membrane</keyword>
<comment type="subcellular location">
    <subcellularLocation>
        <location evidence="1">Membrane</location>
        <topology evidence="1">Multi-pass membrane protein</topology>
    </subcellularLocation>
</comment>
<dbReference type="InterPro" id="IPR050368">
    <property type="entry name" value="ClC-type_chloride_channel"/>
</dbReference>
<dbReference type="SUPFAM" id="SSF81340">
    <property type="entry name" value="Clc chloride channel"/>
    <property type="match status" value="1"/>
</dbReference>
<dbReference type="PANTHER" id="PTHR43427">
    <property type="entry name" value="CHLORIDE CHANNEL PROTEIN CLC-E"/>
    <property type="match status" value="1"/>
</dbReference>
<dbReference type="InterPro" id="IPR014743">
    <property type="entry name" value="Cl-channel_core"/>
</dbReference>
<evidence type="ECO:0000256" key="1">
    <source>
        <dbReference type="ARBA" id="ARBA00004141"/>
    </source>
</evidence>
<feature type="transmembrane region" description="Helical" evidence="10">
    <location>
        <begin position="61"/>
        <end position="80"/>
    </location>
</feature>
<dbReference type="AlphaFoldDB" id="A0A1E7WD32"/>
<accession>A0A1E7WD32</accession>
<feature type="transmembrane region" description="Helical" evidence="10">
    <location>
        <begin position="326"/>
        <end position="348"/>
    </location>
</feature>
<keyword evidence="7" id="KW-0869">Chloride channel</keyword>
<feature type="transmembrane region" description="Helical" evidence="10">
    <location>
        <begin position="204"/>
        <end position="224"/>
    </location>
</feature>
<feature type="transmembrane region" description="Helical" evidence="10">
    <location>
        <begin position="283"/>
        <end position="306"/>
    </location>
</feature>
<feature type="transmembrane region" description="Helical" evidence="10">
    <location>
        <begin position="25"/>
        <end position="49"/>
    </location>
</feature>
<sequence length="458" mass="46985">MHPPDKNPHDMRTAFRREFASPEVWITRTVVVGAAAVAGLVVVGFTWLAEQALGLFKGIASVGWWLPLLWTPLLCGAIVWTTRRFARGAGGSGIPQVMAALDPALSGGRRPLLVSLRLSLAKIGLTSAGLLGGLSLGREGPSVQIAAGVMLTARRWLPRGSGVSAHSLLVAGGAAGIAAAFNTPLAGVMFAIEELSRTPEQRNSGLIVSGIVLAGLIAVSVYGNGTHFGVIHPGPIGLALVGPGLLVTLVTGLAGGLFARLLLASLRGTSPDAPSRWRQRYPVRFAVGCGLAVAVIGAVTGGATYGSGNEATRALLDSNGHVPGGFALFKFIATWLTAWSGVPAGIFAPSLSIGAALGHDVAWLTNYPYAPAVIALGMVGFLAAATQAPLTAFIIVMEMVDGHGMVLSLMACAVIASTVSRVLSPPLYTALAMIQLPPRRTLPLATAGGDTDDSATRP</sequence>
<feature type="transmembrane region" description="Helical" evidence="10">
    <location>
        <begin position="402"/>
        <end position="423"/>
    </location>
</feature>
<keyword evidence="2" id="KW-0813">Transport</keyword>
<name>A0A1E7WD32_9BURK</name>
<evidence type="ECO:0000313" key="12">
    <source>
        <dbReference type="Proteomes" id="UP000175989"/>
    </source>
</evidence>
<keyword evidence="4 10" id="KW-1133">Transmembrane helix</keyword>
<keyword evidence="5" id="KW-0406">Ion transport</keyword>
<gene>
    <name evidence="11" type="primary">clcA</name>
    <name evidence="11" type="ORF">DUPY_42360</name>
</gene>
<evidence type="ECO:0000313" key="11">
    <source>
        <dbReference type="EMBL" id="OEZ95684.1"/>
    </source>
</evidence>
<dbReference type="InterPro" id="IPR001807">
    <property type="entry name" value="ClC"/>
</dbReference>
<organism evidence="11 12">
    <name type="scientific">Duganella phyllosphaerae</name>
    <dbReference type="NCBI Taxonomy" id="762836"/>
    <lineage>
        <taxon>Bacteria</taxon>
        <taxon>Pseudomonadati</taxon>
        <taxon>Pseudomonadota</taxon>
        <taxon>Betaproteobacteria</taxon>
        <taxon>Burkholderiales</taxon>
        <taxon>Oxalobacteraceae</taxon>
        <taxon>Telluria group</taxon>
        <taxon>Duganella</taxon>
    </lineage>
</organism>
<evidence type="ECO:0000256" key="9">
    <source>
        <dbReference type="ARBA" id="ARBA00023303"/>
    </source>
</evidence>
<evidence type="ECO:0000256" key="2">
    <source>
        <dbReference type="ARBA" id="ARBA00022448"/>
    </source>
</evidence>
<dbReference type="GO" id="GO:0005254">
    <property type="term" value="F:chloride channel activity"/>
    <property type="evidence" value="ECO:0007669"/>
    <property type="project" value="UniProtKB-KW"/>
</dbReference>